<feature type="transmembrane region" description="Helical" evidence="9">
    <location>
        <begin position="159"/>
        <end position="176"/>
    </location>
</feature>
<dbReference type="GO" id="GO:0016758">
    <property type="term" value="F:hexosyltransferase activity"/>
    <property type="evidence" value="ECO:0007669"/>
    <property type="project" value="InterPro"/>
</dbReference>
<evidence type="ECO:0000256" key="4">
    <source>
        <dbReference type="ARBA" id="ARBA00022679"/>
    </source>
</evidence>
<evidence type="ECO:0000256" key="1">
    <source>
        <dbReference type="ARBA" id="ARBA00004651"/>
    </source>
</evidence>
<keyword evidence="6 9" id="KW-1133">Transmembrane helix</keyword>
<reference evidence="11" key="1">
    <citation type="submission" date="2018-09" db="EMBL/GenBank/DDBJ databases">
        <authorList>
            <person name="Livingstone P.G."/>
            <person name="Whitworth D.E."/>
        </authorList>
    </citation>
    <scope>NUCLEOTIDE SEQUENCE [LARGE SCALE GENOMIC DNA]</scope>
    <source>
        <strain evidence="11">CA054A</strain>
    </source>
</reference>
<keyword evidence="7 9" id="KW-0472">Membrane</keyword>
<feature type="transmembrane region" description="Helical" evidence="9">
    <location>
        <begin position="131"/>
        <end position="147"/>
    </location>
</feature>
<evidence type="ECO:0000256" key="3">
    <source>
        <dbReference type="ARBA" id="ARBA00022676"/>
    </source>
</evidence>
<keyword evidence="11" id="KW-1185">Reference proteome</keyword>
<dbReference type="GO" id="GO:0016763">
    <property type="term" value="F:pentosyltransferase activity"/>
    <property type="evidence" value="ECO:0007669"/>
    <property type="project" value="TreeGrafter"/>
</dbReference>
<dbReference type="AlphaFoldDB" id="A0A3A8I0P5"/>
<dbReference type="InterPro" id="IPR018584">
    <property type="entry name" value="GT87"/>
</dbReference>
<evidence type="ECO:0000256" key="7">
    <source>
        <dbReference type="ARBA" id="ARBA00023136"/>
    </source>
</evidence>
<dbReference type="Pfam" id="PF09594">
    <property type="entry name" value="GT87"/>
    <property type="match status" value="1"/>
</dbReference>
<name>A0A3A8I0P5_9BACT</name>
<dbReference type="PANTHER" id="PTHR33908">
    <property type="entry name" value="MANNOSYLTRANSFERASE YKCB-RELATED"/>
    <property type="match status" value="1"/>
</dbReference>
<feature type="transmembrane region" description="Helical" evidence="9">
    <location>
        <begin position="223"/>
        <end position="244"/>
    </location>
</feature>
<evidence type="ECO:0000256" key="6">
    <source>
        <dbReference type="ARBA" id="ARBA00022989"/>
    </source>
</evidence>
<dbReference type="RefSeq" id="WP_120545231.1">
    <property type="nucleotide sequence ID" value="NZ_RAVZ01000419.1"/>
</dbReference>
<evidence type="ECO:0000256" key="5">
    <source>
        <dbReference type="ARBA" id="ARBA00022692"/>
    </source>
</evidence>
<feature type="transmembrane region" description="Helical" evidence="9">
    <location>
        <begin position="24"/>
        <end position="44"/>
    </location>
</feature>
<sequence length="517" mass="56007">MQPAPTPLATSSLPLPPRSWRDGLPWPLVLVALGAWVLRALAFFHRTGPLGYPMDYDEGVYFSAASLLLRGDLPYRDFIFVHPPGALLLWAPGAALTLGLDTGAAYGVARYAAATVGALCVFLAGRIAWRAWGPLAGCVAALAYAAYPEAVLVERGTFLEPLLNVLCLGFANLWLASDTSSRARRIGAGVLIGLAVSVKLPGGLWLVAALLARPWKETWRDTLTLALIAFATFVVVVAPLAALAPSEFFRDVITFQALRPADGEPDRLVRLHDIFHERRLGEVVLALVGLGTACVHALRAPTPGRPAARFFATTFVLTVVLFLASRTYWNQYNAHLAASEAVLAGLGASALHAFSLRWGRVASRAVAGLALVAAFLPGAWHSFQSSRLQAPDVVALARYLRTDVPPNACLFSFEPGWALAAGRLPQGATPVVDVYATMLQDSMSTGDRFEETEEAFTAPEAQQALRVMLESCRFVVLGWRGTWQLTPESRPWFKQRFIRRFPTGDAGGVDVWERRAP</sequence>
<dbReference type="InterPro" id="IPR050297">
    <property type="entry name" value="LipidA_mod_glycosyltrf_83"/>
</dbReference>
<feature type="transmembrane region" description="Helical" evidence="9">
    <location>
        <begin position="78"/>
        <end position="98"/>
    </location>
</feature>
<keyword evidence="3" id="KW-0328">Glycosyltransferase</keyword>
<comment type="subcellular location">
    <subcellularLocation>
        <location evidence="1">Cell membrane</location>
        <topology evidence="1">Multi-pass membrane protein</topology>
    </subcellularLocation>
</comment>
<dbReference type="GO" id="GO:0010041">
    <property type="term" value="P:response to iron(III) ion"/>
    <property type="evidence" value="ECO:0007669"/>
    <property type="project" value="TreeGrafter"/>
</dbReference>
<keyword evidence="2" id="KW-1003">Cell membrane</keyword>
<comment type="similarity">
    <text evidence="8">Belongs to the glycosyltransferase 87 family.</text>
</comment>
<evidence type="ECO:0000256" key="8">
    <source>
        <dbReference type="ARBA" id="ARBA00024033"/>
    </source>
</evidence>
<comment type="caution">
    <text evidence="10">The sequence shown here is derived from an EMBL/GenBank/DDBJ whole genome shotgun (WGS) entry which is preliminary data.</text>
</comment>
<gene>
    <name evidence="10" type="ORF">D7V88_36685</name>
</gene>
<feature type="transmembrane region" description="Helical" evidence="9">
    <location>
        <begin position="310"/>
        <end position="329"/>
    </location>
</feature>
<keyword evidence="5 9" id="KW-0812">Transmembrane</keyword>
<evidence type="ECO:0000256" key="9">
    <source>
        <dbReference type="SAM" id="Phobius"/>
    </source>
</evidence>
<dbReference type="GO" id="GO:0009103">
    <property type="term" value="P:lipopolysaccharide biosynthetic process"/>
    <property type="evidence" value="ECO:0007669"/>
    <property type="project" value="UniProtKB-ARBA"/>
</dbReference>
<feature type="transmembrane region" description="Helical" evidence="9">
    <location>
        <begin position="188"/>
        <end position="211"/>
    </location>
</feature>
<dbReference type="Proteomes" id="UP000268094">
    <property type="component" value="Unassembled WGS sequence"/>
</dbReference>
<organism evidence="10 11">
    <name type="scientific">Corallococcus terminator</name>
    <dbReference type="NCBI Taxonomy" id="2316733"/>
    <lineage>
        <taxon>Bacteria</taxon>
        <taxon>Pseudomonadati</taxon>
        <taxon>Myxococcota</taxon>
        <taxon>Myxococcia</taxon>
        <taxon>Myxococcales</taxon>
        <taxon>Cystobacterineae</taxon>
        <taxon>Myxococcaceae</taxon>
        <taxon>Corallococcus</taxon>
    </lineage>
</organism>
<evidence type="ECO:0000313" key="11">
    <source>
        <dbReference type="Proteomes" id="UP000268094"/>
    </source>
</evidence>
<dbReference type="GO" id="GO:0005886">
    <property type="term" value="C:plasma membrane"/>
    <property type="evidence" value="ECO:0007669"/>
    <property type="project" value="UniProtKB-SubCell"/>
</dbReference>
<feature type="transmembrane region" description="Helical" evidence="9">
    <location>
        <begin position="336"/>
        <end position="355"/>
    </location>
</feature>
<keyword evidence="4" id="KW-0808">Transferase</keyword>
<accession>A0A3A8I0P5</accession>
<dbReference type="PANTHER" id="PTHR33908:SF3">
    <property type="entry name" value="UNDECAPRENYL PHOSPHATE-ALPHA-4-AMINO-4-DEOXY-L-ARABINOSE ARABINOSYL TRANSFERASE"/>
    <property type="match status" value="1"/>
</dbReference>
<evidence type="ECO:0000256" key="2">
    <source>
        <dbReference type="ARBA" id="ARBA00022475"/>
    </source>
</evidence>
<feature type="transmembrane region" description="Helical" evidence="9">
    <location>
        <begin position="104"/>
        <end position="124"/>
    </location>
</feature>
<feature type="transmembrane region" description="Helical" evidence="9">
    <location>
        <begin position="361"/>
        <end position="380"/>
    </location>
</feature>
<dbReference type="OrthoDB" id="5485682at2"/>
<evidence type="ECO:0000313" key="10">
    <source>
        <dbReference type="EMBL" id="RKG73290.1"/>
    </source>
</evidence>
<proteinExistence type="inferred from homology"/>
<protein>
    <submittedName>
        <fullName evidence="10">DUF2029 domain-containing protein</fullName>
    </submittedName>
</protein>
<dbReference type="EMBL" id="RAVZ01000419">
    <property type="protein sequence ID" value="RKG73290.1"/>
    <property type="molecule type" value="Genomic_DNA"/>
</dbReference>